<reference evidence="9 10" key="1">
    <citation type="submission" date="2019-09" db="EMBL/GenBank/DDBJ databases">
        <title>Bird 10,000 Genomes (B10K) Project - Family phase.</title>
        <authorList>
            <person name="Zhang G."/>
        </authorList>
    </citation>
    <scope>NUCLEOTIDE SEQUENCE [LARGE SCALE GENOMIC DNA]</scope>
    <source>
        <strain evidence="9">B10K-DU-030-03</strain>
    </source>
</reference>
<evidence type="ECO:0000259" key="8">
    <source>
        <dbReference type="Pfam" id="PF15311"/>
    </source>
</evidence>
<evidence type="ECO:0000256" key="7">
    <source>
        <dbReference type="ARBA" id="ARBA00023273"/>
    </source>
</evidence>
<keyword evidence="7" id="KW-0966">Cell projection</keyword>
<comment type="caution">
    <text evidence="9">The sequence shown here is derived from an EMBL/GenBank/DDBJ whole genome shotgun (WGS) entry which is preliminary data.</text>
</comment>
<dbReference type="Pfam" id="PF15311">
    <property type="entry name" value="HYLS1_C"/>
    <property type="match status" value="1"/>
</dbReference>
<dbReference type="AlphaFoldDB" id="A0A7L3K931"/>
<keyword evidence="10" id="KW-1185">Reference proteome</keyword>
<proteinExistence type="inferred from homology"/>
<feature type="non-terminal residue" evidence="9">
    <location>
        <position position="60"/>
    </location>
</feature>
<comment type="similarity">
    <text evidence="3">Belongs to the HYLS1 family.</text>
</comment>
<organism evidence="9 10">
    <name type="scientific">Drymodes brunneopygia</name>
    <dbReference type="NCBI Taxonomy" id="626378"/>
    <lineage>
        <taxon>Eukaryota</taxon>
        <taxon>Metazoa</taxon>
        <taxon>Chordata</taxon>
        <taxon>Craniata</taxon>
        <taxon>Vertebrata</taxon>
        <taxon>Euteleostomi</taxon>
        <taxon>Archelosauria</taxon>
        <taxon>Archosauria</taxon>
        <taxon>Dinosauria</taxon>
        <taxon>Saurischia</taxon>
        <taxon>Theropoda</taxon>
        <taxon>Coelurosauria</taxon>
        <taxon>Aves</taxon>
        <taxon>Neognathae</taxon>
        <taxon>Neoaves</taxon>
        <taxon>Telluraves</taxon>
        <taxon>Australaves</taxon>
        <taxon>Passeriformes</taxon>
        <taxon>Petroicidae</taxon>
        <taxon>Drymodes</taxon>
    </lineage>
</organism>
<dbReference type="PANTHER" id="PTHR34174:SF1">
    <property type="entry name" value="CENTRIOLAR AND CILIOGENESIS-ASSOCIATED PROTEIN HYLS1"/>
    <property type="match status" value="1"/>
</dbReference>
<dbReference type="GO" id="GO:0005814">
    <property type="term" value="C:centriole"/>
    <property type="evidence" value="ECO:0007669"/>
    <property type="project" value="UniProtKB-SubCell"/>
</dbReference>
<dbReference type="InterPro" id="IPR052319">
    <property type="entry name" value="Centriolar_ciliogenesis_assoc"/>
</dbReference>
<dbReference type="OrthoDB" id="6343432at2759"/>
<evidence type="ECO:0000256" key="6">
    <source>
        <dbReference type="ARBA" id="ARBA00023212"/>
    </source>
</evidence>
<protein>
    <submittedName>
        <fullName evidence="9">HYLS1 protein</fullName>
    </submittedName>
</protein>
<evidence type="ECO:0000256" key="2">
    <source>
        <dbReference type="ARBA" id="ARBA00004138"/>
    </source>
</evidence>
<dbReference type="GO" id="GO:0097730">
    <property type="term" value="C:non-motile cilium"/>
    <property type="evidence" value="ECO:0007669"/>
    <property type="project" value="TreeGrafter"/>
</dbReference>
<comment type="subcellular location">
    <subcellularLocation>
        <location evidence="2">Cell projection</location>
        <location evidence="2">Cilium</location>
    </subcellularLocation>
    <subcellularLocation>
        <location evidence="1">Cytoplasm</location>
        <location evidence="1">Cytoskeleton</location>
        <location evidence="1">Microtubule organizing center</location>
        <location evidence="1">Centrosome</location>
        <location evidence="1">Centriole</location>
    </subcellularLocation>
</comment>
<keyword evidence="4" id="KW-0963">Cytoplasm</keyword>
<keyword evidence="6" id="KW-0206">Cytoskeleton</keyword>
<keyword evidence="5" id="KW-0970">Cilium biogenesis/degradation</keyword>
<name>A0A7L3K931_9PASS</name>
<evidence type="ECO:0000313" key="9">
    <source>
        <dbReference type="EMBL" id="NXU38089.1"/>
    </source>
</evidence>
<accession>A0A7L3K931</accession>
<gene>
    <name evidence="9" type="primary">Hyls1</name>
    <name evidence="9" type="ORF">DRYBRU_R05352</name>
</gene>
<feature type="non-terminal residue" evidence="9">
    <location>
        <position position="1"/>
    </location>
</feature>
<evidence type="ECO:0000256" key="3">
    <source>
        <dbReference type="ARBA" id="ARBA00010091"/>
    </source>
</evidence>
<dbReference type="Proteomes" id="UP000525319">
    <property type="component" value="Unassembled WGS sequence"/>
</dbReference>
<dbReference type="PANTHER" id="PTHR34174">
    <property type="entry name" value="HYDROLETHALUS SYNDROME PROTEIN 1"/>
    <property type="match status" value="1"/>
</dbReference>
<evidence type="ECO:0000256" key="1">
    <source>
        <dbReference type="ARBA" id="ARBA00004114"/>
    </source>
</evidence>
<dbReference type="InterPro" id="IPR027918">
    <property type="entry name" value="HYLS1_C_dom"/>
</dbReference>
<evidence type="ECO:0000256" key="4">
    <source>
        <dbReference type="ARBA" id="ARBA00022490"/>
    </source>
</evidence>
<sequence length="60" mass="7066">DSHQDLRWAVRNQMLQLGLPCRPQKSLVPNTYVVPTMKKRNSLRSGVHWDLANRVMPRRN</sequence>
<evidence type="ECO:0000256" key="5">
    <source>
        <dbReference type="ARBA" id="ARBA00022794"/>
    </source>
</evidence>
<evidence type="ECO:0000313" key="10">
    <source>
        <dbReference type="Proteomes" id="UP000525319"/>
    </source>
</evidence>
<dbReference type="EMBL" id="VZTZ01018192">
    <property type="protein sequence ID" value="NXU38089.1"/>
    <property type="molecule type" value="Genomic_DNA"/>
</dbReference>
<feature type="domain" description="Centriolar and ciliogenesis-associated protein HYLS1 C-terminal" evidence="8">
    <location>
        <begin position="1"/>
        <end position="52"/>
    </location>
</feature>
<dbReference type="GO" id="GO:0060271">
    <property type="term" value="P:cilium assembly"/>
    <property type="evidence" value="ECO:0007669"/>
    <property type="project" value="TreeGrafter"/>
</dbReference>